<organism evidence="2">
    <name type="scientific">viral metagenome</name>
    <dbReference type="NCBI Taxonomy" id="1070528"/>
    <lineage>
        <taxon>unclassified sequences</taxon>
        <taxon>metagenomes</taxon>
        <taxon>organismal metagenomes</taxon>
    </lineage>
</organism>
<evidence type="ECO:0000256" key="1">
    <source>
        <dbReference type="SAM" id="MobiDB-lite"/>
    </source>
</evidence>
<dbReference type="AlphaFoldDB" id="A0A6C0KBK8"/>
<name>A0A6C0KBK8_9ZZZZ</name>
<dbReference type="EMBL" id="MN740834">
    <property type="protein sequence ID" value="QHU14220.1"/>
    <property type="molecule type" value="Genomic_DNA"/>
</dbReference>
<feature type="region of interest" description="Disordered" evidence="1">
    <location>
        <begin position="1"/>
        <end position="41"/>
    </location>
</feature>
<reference evidence="2" key="1">
    <citation type="journal article" date="2020" name="Nature">
        <title>Giant virus diversity and host interactions through global metagenomics.</title>
        <authorList>
            <person name="Schulz F."/>
            <person name="Roux S."/>
            <person name="Paez-Espino D."/>
            <person name="Jungbluth S."/>
            <person name="Walsh D.A."/>
            <person name="Denef V.J."/>
            <person name="McMahon K.D."/>
            <person name="Konstantinidis K.T."/>
            <person name="Eloe-Fadrosh E.A."/>
            <person name="Kyrpides N.C."/>
            <person name="Woyke T."/>
        </authorList>
    </citation>
    <scope>NUCLEOTIDE SEQUENCE</scope>
    <source>
        <strain evidence="2">GVMAG-S-1101182-85</strain>
    </source>
</reference>
<evidence type="ECO:0000313" key="2">
    <source>
        <dbReference type="EMBL" id="QHU14220.1"/>
    </source>
</evidence>
<protein>
    <submittedName>
        <fullName evidence="2">Uncharacterized protein</fullName>
    </submittedName>
</protein>
<sequence>MEDESIIESTNRASPFELPEDERPGSPIPVYRSASSMSYESPEISTFEPIFREVDGDLQLNEAWIFCTPRLPRVAILRHPRVLLAFLRFVELQNEVALEGEAIILPAIPSDIVRKILNHPSITNPPIEFVVDIEELKDRIEALIY</sequence>
<proteinExistence type="predicted"/>
<accession>A0A6C0KBK8</accession>